<dbReference type="Proteomes" id="UP000662637">
    <property type="component" value="Unassembled WGS sequence"/>
</dbReference>
<dbReference type="FunFam" id="1.10.10.60:FF:000580">
    <property type="entry name" value="Reproductive homeobox on X chromosome 11"/>
    <property type="match status" value="1"/>
</dbReference>
<dbReference type="SUPFAM" id="SSF46689">
    <property type="entry name" value="Homeodomain-like"/>
    <property type="match status" value="1"/>
</dbReference>
<evidence type="ECO:0000259" key="8">
    <source>
        <dbReference type="PROSITE" id="PS50071"/>
    </source>
</evidence>
<dbReference type="GO" id="GO:0000981">
    <property type="term" value="F:DNA-binding transcription factor activity, RNA polymerase II-specific"/>
    <property type="evidence" value="ECO:0007669"/>
    <property type="project" value="InterPro"/>
</dbReference>
<feature type="compositionally biased region" description="Low complexity" evidence="7">
    <location>
        <begin position="85"/>
        <end position="101"/>
    </location>
</feature>
<evidence type="ECO:0000256" key="6">
    <source>
        <dbReference type="RuleBase" id="RU000682"/>
    </source>
</evidence>
<reference evidence="9" key="2">
    <citation type="submission" date="2020-08" db="EMBL/GenBank/DDBJ databases">
        <authorList>
            <person name="Shumante A."/>
            <person name="Zimin A.V."/>
            <person name="Puiu D."/>
            <person name="Salzberg S.L."/>
        </authorList>
    </citation>
    <scope>NUCLEOTIDE SEQUENCE</scope>
    <source>
        <strain evidence="9">WC2-LM</strain>
        <tissue evidence="9">Liver</tissue>
    </source>
</reference>
<dbReference type="AlphaFoldDB" id="A0A5E4C6S9"/>
<evidence type="ECO:0000256" key="4">
    <source>
        <dbReference type="ARBA" id="ARBA00023242"/>
    </source>
</evidence>
<dbReference type="PROSITE" id="PS50071">
    <property type="entry name" value="HOMEOBOX_2"/>
    <property type="match status" value="1"/>
</dbReference>
<comment type="subcellular location">
    <subcellularLocation>
        <location evidence="1 5 6">Nucleus</location>
    </subcellularLocation>
</comment>
<dbReference type="InterPro" id="IPR017970">
    <property type="entry name" value="Homeobox_CS"/>
</dbReference>
<feature type="region of interest" description="Disordered" evidence="7">
    <location>
        <begin position="83"/>
        <end position="116"/>
    </location>
</feature>
<dbReference type="Gene3D" id="1.10.10.60">
    <property type="entry name" value="Homeodomain-like"/>
    <property type="match status" value="1"/>
</dbReference>
<evidence type="ECO:0000256" key="7">
    <source>
        <dbReference type="SAM" id="MobiDB-lite"/>
    </source>
</evidence>
<dbReference type="GO" id="GO:0000977">
    <property type="term" value="F:RNA polymerase II transcription regulatory region sequence-specific DNA binding"/>
    <property type="evidence" value="ECO:0007669"/>
    <property type="project" value="TreeGrafter"/>
</dbReference>
<dbReference type="EMBL" id="WJEC01008580">
    <property type="protein sequence ID" value="KAF7461529.1"/>
    <property type="molecule type" value="Genomic_DNA"/>
</dbReference>
<dbReference type="Pfam" id="PF00046">
    <property type="entry name" value="Homeodomain"/>
    <property type="match status" value="1"/>
</dbReference>
<evidence type="ECO:0000256" key="2">
    <source>
        <dbReference type="ARBA" id="ARBA00023125"/>
    </source>
</evidence>
<evidence type="ECO:0000256" key="5">
    <source>
        <dbReference type="PROSITE-ProRule" id="PRU00108"/>
    </source>
</evidence>
<sequence length="199" mass="22453">MANWYQYRDPNYYGLGAYNTEIAAEAEESVAAAAAEDVPTPAAGGHFREGAIGLMEDVIQKGYLNHEGAVNHRGIDYLEANGGKQQPMQQQQPWQEKQAGQSANEAAAVPQPGGTRPRIQYKFSKWQLQELESVFQVTQYPDMATRKGLARCINVTDTKVQVWFNNRRAKYRKHQRKLMLEDASSSSQDHMFLANMKNN</sequence>
<evidence type="ECO:0000256" key="3">
    <source>
        <dbReference type="ARBA" id="ARBA00023155"/>
    </source>
</evidence>
<reference evidence="10 11" key="1">
    <citation type="submission" date="2019-04" db="EMBL/GenBank/DDBJ databases">
        <authorList>
            <person name="Alioto T."/>
            <person name="Alioto T."/>
        </authorList>
    </citation>
    <scope>NUCLEOTIDE SEQUENCE [LARGE SCALE GENOMIC DNA]</scope>
</reference>
<evidence type="ECO:0000313" key="10">
    <source>
        <dbReference type="EMBL" id="VTJ77643.1"/>
    </source>
</evidence>
<dbReference type="PANTHER" id="PTHR24329">
    <property type="entry name" value="HOMEOBOX PROTEIN ARISTALESS"/>
    <property type="match status" value="1"/>
</dbReference>
<keyword evidence="4 5" id="KW-0539">Nucleus</keyword>
<evidence type="ECO:0000313" key="9">
    <source>
        <dbReference type="EMBL" id="KAF7461529.1"/>
    </source>
</evidence>
<dbReference type="CDD" id="cd00086">
    <property type="entry name" value="homeodomain"/>
    <property type="match status" value="1"/>
</dbReference>
<evidence type="ECO:0000313" key="11">
    <source>
        <dbReference type="Proteomes" id="UP000335636"/>
    </source>
</evidence>
<feature type="domain" description="Homeobox" evidence="8">
    <location>
        <begin position="114"/>
        <end position="174"/>
    </location>
</feature>
<evidence type="ECO:0000256" key="1">
    <source>
        <dbReference type="ARBA" id="ARBA00004123"/>
    </source>
</evidence>
<keyword evidence="2 5" id="KW-0238">DNA-binding</keyword>
<keyword evidence="3 5" id="KW-0371">Homeobox</keyword>
<feature type="DNA-binding region" description="Homeobox" evidence="5">
    <location>
        <begin position="116"/>
        <end position="175"/>
    </location>
</feature>
<name>A0A5E4C6S9_MARMO</name>
<dbReference type="PROSITE" id="PS00027">
    <property type="entry name" value="HOMEOBOX_1"/>
    <property type="match status" value="1"/>
</dbReference>
<dbReference type="SMART" id="SM00389">
    <property type="entry name" value="HOX"/>
    <property type="match status" value="1"/>
</dbReference>
<dbReference type="Proteomes" id="UP000335636">
    <property type="component" value="Unassembled WGS sequence"/>
</dbReference>
<proteinExistence type="predicted"/>
<dbReference type="GO" id="GO:0005634">
    <property type="term" value="C:nucleus"/>
    <property type="evidence" value="ECO:0007669"/>
    <property type="project" value="UniProtKB-SubCell"/>
</dbReference>
<dbReference type="PANTHER" id="PTHR24329:SF540">
    <property type="entry name" value="HOMEOBOX DOMAIN-CONTAINING PROTEIN"/>
    <property type="match status" value="1"/>
</dbReference>
<dbReference type="InterPro" id="IPR009057">
    <property type="entry name" value="Homeodomain-like_sf"/>
</dbReference>
<dbReference type="InterPro" id="IPR050649">
    <property type="entry name" value="Paired_Homeobox_TFs"/>
</dbReference>
<keyword evidence="11" id="KW-1185">Reference proteome</keyword>
<protein>
    <recommendedName>
        <fullName evidence="8">Homeobox domain-containing protein</fullName>
    </recommendedName>
</protein>
<accession>A0A5E4C6S9</accession>
<dbReference type="EMBL" id="CABDUW010000988">
    <property type="protein sequence ID" value="VTJ77643.1"/>
    <property type="molecule type" value="Genomic_DNA"/>
</dbReference>
<organism evidence="10 11">
    <name type="scientific">Marmota monax</name>
    <name type="common">Woodchuck</name>
    <dbReference type="NCBI Taxonomy" id="9995"/>
    <lineage>
        <taxon>Eukaryota</taxon>
        <taxon>Metazoa</taxon>
        <taxon>Chordata</taxon>
        <taxon>Craniata</taxon>
        <taxon>Vertebrata</taxon>
        <taxon>Euteleostomi</taxon>
        <taxon>Mammalia</taxon>
        <taxon>Eutheria</taxon>
        <taxon>Euarchontoglires</taxon>
        <taxon>Glires</taxon>
        <taxon>Rodentia</taxon>
        <taxon>Sciuromorpha</taxon>
        <taxon>Sciuridae</taxon>
        <taxon>Xerinae</taxon>
        <taxon>Marmotini</taxon>
        <taxon>Marmota</taxon>
    </lineage>
</organism>
<gene>
    <name evidence="9" type="ORF">GHT09_014779</name>
    <name evidence="10" type="ORF">MONAX_5E030473</name>
</gene>
<dbReference type="InterPro" id="IPR001356">
    <property type="entry name" value="HD"/>
</dbReference>